<evidence type="ECO:0000313" key="1">
    <source>
        <dbReference type="EMBL" id="QKU34096.1"/>
    </source>
</evidence>
<dbReference type="EMBL" id="MF405918">
    <property type="protein sequence ID" value="QKU34096.1"/>
    <property type="molecule type" value="Genomic_DNA"/>
</dbReference>
<sequence length="204" mass="23445">MEETNISSHALSYNEMFSVDNIKKRFDESLSKGNQEEINKELINNIYLIPFDLFKYMIENGADPHYSDDYIFIAICGFYNKFGIDDTINKLNYLVNLGANINAQQSKALECAIQHSSVDDKVINFLLENGATITDNVIIAAVSTSKKNILDLLVKYGVDVYKIAKLFWKYYIVDYDFILDKMEEMCKNGLDLNQSISQFYSNKN</sequence>
<dbReference type="Gene3D" id="1.25.40.20">
    <property type="entry name" value="Ankyrin repeat-containing domain"/>
    <property type="match status" value="1"/>
</dbReference>
<dbReference type="SUPFAM" id="SSF48403">
    <property type="entry name" value="Ankyrin repeat"/>
    <property type="match status" value="1"/>
</dbReference>
<reference evidence="1" key="2">
    <citation type="journal article" date="2018" name="Nat. Commun.">
        <title>Tailed giant Tupanvirus possesses the most complete translational apparatus of the known virosphere.</title>
        <authorList>
            <person name="Abrahao J."/>
            <person name="Silva L."/>
            <person name="Silva L.S."/>
            <person name="Khalil J.Y.B."/>
            <person name="Rodrigues R."/>
            <person name="Arantes T."/>
            <person name="Assis F."/>
            <person name="Boratto P."/>
            <person name="Andrade M."/>
            <person name="Kroon E.G."/>
            <person name="Ribeiro B."/>
            <person name="Bergier I."/>
            <person name="Seligmann H."/>
            <person name="Ghigo E."/>
            <person name="Colson P."/>
            <person name="Levasseur A."/>
            <person name="Kroemer G."/>
            <person name="Raoult D."/>
            <person name="La Scola B."/>
        </authorList>
    </citation>
    <scope>NUCLEOTIDE SEQUENCE [LARGE SCALE GENOMIC DNA]</scope>
    <source>
        <strain evidence="1">Deep ocean</strain>
    </source>
</reference>
<reference evidence="1" key="1">
    <citation type="submission" date="2017-06" db="EMBL/GenBank/DDBJ databases">
        <authorList>
            <person name="Assis F.L."/>
            <person name="Abrahao J.S."/>
            <person name="Silva L."/>
            <person name="Khalil J.B."/>
            <person name="Rodrigues R."/>
            <person name="Silva L.S."/>
            <person name="Boratto P."/>
            <person name="Andrade M."/>
            <person name="Kroon E.G."/>
            <person name="Ribeiro B."/>
            <person name="Bergier I."/>
            <person name="Seligmann H."/>
            <person name="Ghigo E."/>
            <person name="Colson P."/>
            <person name="Levasseur A."/>
            <person name="Raoult D."/>
            <person name="Scola B.L."/>
        </authorList>
    </citation>
    <scope>NUCLEOTIDE SEQUENCE</scope>
    <source>
        <strain evidence="1">Deep ocean</strain>
    </source>
</reference>
<proteinExistence type="predicted"/>
<dbReference type="KEGG" id="vg:80517402"/>
<protein>
    <submittedName>
        <fullName evidence="1">Repeat protein</fullName>
    </submittedName>
</protein>
<accession>A0A6N1NQ57</accession>
<dbReference type="InterPro" id="IPR036770">
    <property type="entry name" value="Ankyrin_rpt-contain_sf"/>
</dbReference>
<name>A0A6N1NQ57_9VIRU</name>
<dbReference type="RefSeq" id="YP_010780711.1">
    <property type="nucleotide sequence ID" value="NC_075038.1"/>
</dbReference>
<dbReference type="GeneID" id="80517402"/>
<organism evidence="1">
    <name type="scientific">Tupanvirus deep ocean</name>
    <dbReference type="NCBI Taxonomy" id="2126984"/>
    <lineage>
        <taxon>Viruses</taxon>
        <taxon>Varidnaviria</taxon>
        <taxon>Bamfordvirae</taxon>
        <taxon>Nucleocytoviricota</taxon>
        <taxon>Megaviricetes</taxon>
        <taxon>Imitervirales</taxon>
        <taxon>Mimiviridae</taxon>
        <taxon>Megamimivirinae</taxon>
        <taxon>Tupanvirus</taxon>
        <taxon>Tupanvirus altamarinense</taxon>
    </lineage>
</organism>